<dbReference type="InterPro" id="IPR016039">
    <property type="entry name" value="Thiolase-like"/>
</dbReference>
<evidence type="ECO:0000256" key="2">
    <source>
        <dbReference type="ARBA" id="ARBA00022679"/>
    </source>
</evidence>
<dbReference type="InterPro" id="IPR012328">
    <property type="entry name" value="Chalcone/stilbene_synt_C"/>
</dbReference>
<dbReference type="Pfam" id="PF02797">
    <property type="entry name" value="Chal_sti_synt_C"/>
    <property type="match status" value="1"/>
</dbReference>
<accession>A0ABM8YC95</accession>
<dbReference type="InterPro" id="IPR018088">
    <property type="entry name" value="Chalcone/stilbene_synthase_AS"/>
</dbReference>
<evidence type="ECO:0000256" key="1">
    <source>
        <dbReference type="ARBA" id="ARBA00005531"/>
    </source>
</evidence>
<name>A0ABM8YC95_9BACI</name>
<sequence length="365" mass="40524">MPKIISVGICPPPHIINQKTVVHFAKDLFGDAFKDIKRLLQVFENGQIEKRHIAKELSWFENDHTFEDKNNAYIECSITLGAQAIENCVTNKTFLKQNMKLEEIEALFYISSTGLATPTIDARIMNVLPFSSHTKRIPLWGLGCAGGAAGLARAFEYCKAFPKAKVLVLAVELCSLTFQRNDLSKSNLIGTSLFADGAACALIAGDEVDISAMSSLSILPSYIDSQSTLMKDSEDVMGWDVRNEGLYVIFSKDIPSIISTWFHPNVKEFLTKNHTQLSDLSHFIVHPGGKKVLEAYEYALGIDARKMQISFDILREYGNMSSVTVLYVLQKYVQTVNKSGELGLIGALGPGFSSELVLLRWEDIQ</sequence>
<dbReference type="PIRSF" id="PIRSF000451">
    <property type="entry name" value="PKS_III"/>
    <property type="match status" value="1"/>
</dbReference>
<dbReference type="EMBL" id="CAKJTI010000012">
    <property type="protein sequence ID" value="CAG9613388.1"/>
    <property type="molecule type" value="Genomic_DNA"/>
</dbReference>
<evidence type="ECO:0000259" key="5">
    <source>
        <dbReference type="Pfam" id="PF02797"/>
    </source>
</evidence>
<dbReference type="Gene3D" id="3.40.47.10">
    <property type="match status" value="2"/>
</dbReference>
<reference evidence="6 7" key="1">
    <citation type="submission" date="2021-10" db="EMBL/GenBank/DDBJ databases">
        <authorList>
            <person name="Criscuolo A."/>
        </authorList>
    </citation>
    <scope>NUCLEOTIDE SEQUENCE [LARGE SCALE GENOMIC DNA]</scope>
    <source>
        <strain evidence="7">CIP 111899</strain>
    </source>
</reference>
<dbReference type="InterPro" id="IPR001099">
    <property type="entry name" value="Chalcone/stilbene_synt_N"/>
</dbReference>
<dbReference type="PROSITE" id="PS00441">
    <property type="entry name" value="CHALCONE_SYNTH"/>
    <property type="match status" value="1"/>
</dbReference>
<dbReference type="Pfam" id="PF00195">
    <property type="entry name" value="Chal_sti_synt_N"/>
    <property type="match status" value="1"/>
</dbReference>
<feature type="domain" description="Chalcone/stilbene synthase N-terminal" evidence="4">
    <location>
        <begin position="4"/>
        <end position="206"/>
    </location>
</feature>
<gene>
    <name evidence="6" type="ORF">BACCIP111899_02603</name>
</gene>
<evidence type="ECO:0000313" key="7">
    <source>
        <dbReference type="Proteomes" id="UP000789423"/>
    </source>
</evidence>
<protein>
    <submittedName>
        <fullName evidence="6">Alpha-pyrone synthesis polyketide synthase-like Pks11</fullName>
        <ecNumber evidence="6">2.3.1.-</ecNumber>
    </submittedName>
</protein>
<evidence type="ECO:0000256" key="3">
    <source>
        <dbReference type="ARBA" id="ARBA00023315"/>
    </source>
</evidence>
<organism evidence="6 7">
    <name type="scientific">Bacillus rhizoplanae</name>
    <dbReference type="NCBI Taxonomy" id="2880966"/>
    <lineage>
        <taxon>Bacteria</taxon>
        <taxon>Bacillati</taxon>
        <taxon>Bacillota</taxon>
        <taxon>Bacilli</taxon>
        <taxon>Bacillales</taxon>
        <taxon>Bacillaceae</taxon>
        <taxon>Bacillus</taxon>
    </lineage>
</organism>
<dbReference type="Proteomes" id="UP000789423">
    <property type="component" value="Unassembled WGS sequence"/>
</dbReference>
<evidence type="ECO:0000313" key="6">
    <source>
        <dbReference type="EMBL" id="CAG9613388.1"/>
    </source>
</evidence>
<dbReference type="PANTHER" id="PTHR11877">
    <property type="entry name" value="HYDROXYMETHYLGLUTARYL-COA SYNTHASE"/>
    <property type="match status" value="1"/>
</dbReference>
<keyword evidence="3 6" id="KW-0012">Acyltransferase</keyword>
<comment type="similarity">
    <text evidence="1">Belongs to the thiolase-like superfamily. Chalcone/stilbene synthases family.</text>
</comment>
<keyword evidence="7" id="KW-1185">Reference proteome</keyword>
<dbReference type="InterPro" id="IPR011141">
    <property type="entry name" value="Polyketide_synthase_type-III"/>
</dbReference>
<dbReference type="CDD" id="cd00831">
    <property type="entry name" value="CHS_like"/>
    <property type="match status" value="1"/>
</dbReference>
<feature type="domain" description="Chalcone/stilbene synthase C-terminal" evidence="5">
    <location>
        <begin position="226"/>
        <end position="360"/>
    </location>
</feature>
<dbReference type="PANTHER" id="PTHR11877:SF99">
    <property type="entry name" value="1,3,6,8-TETRAHYDROXYNAPHTHALENE SYNTHASE"/>
    <property type="match status" value="1"/>
</dbReference>
<dbReference type="SUPFAM" id="SSF53901">
    <property type="entry name" value="Thiolase-like"/>
    <property type="match status" value="2"/>
</dbReference>
<proteinExistence type="inferred from homology"/>
<comment type="caution">
    <text evidence="6">The sequence shown here is derived from an EMBL/GenBank/DDBJ whole genome shotgun (WGS) entry which is preliminary data.</text>
</comment>
<dbReference type="GO" id="GO:0016746">
    <property type="term" value="F:acyltransferase activity"/>
    <property type="evidence" value="ECO:0007669"/>
    <property type="project" value="UniProtKB-KW"/>
</dbReference>
<keyword evidence="2 6" id="KW-0808">Transferase</keyword>
<dbReference type="EC" id="2.3.1.-" evidence="6"/>
<dbReference type="RefSeq" id="WP_230575464.1">
    <property type="nucleotide sequence ID" value="NZ_CAKJTI010000012.1"/>
</dbReference>
<evidence type="ECO:0000259" key="4">
    <source>
        <dbReference type="Pfam" id="PF00195"/>
    </source>
</evidence>